<gene>
    <name evidence="1" type="ORF">Cspa_c40860</name>
</gene>
<dbReference type="RefSeq" id="WP_015394150.1">
    <property type="nucleotide sequence ID" value="NC_020291.1"/>
</dbReference>
<evidence type="ECO:0000313" key="2">
    <source>
        <dbReference type="Proteomes" id="UP000011728"/>
    </source>
</evidence>
<sequence>MKRIILNDQITVIPSIDEWMSINNGIITSIENVSILNNSIFEKAGSYCIDQKALNTQKTLGVLEKRNYRRRETFWPTIIYWPKGCPKIEEGYCSTLEERLFFRVYFHTFKCFKCGLSADGYALERDSYIFKEDELNRVYNSFDFFSLTEI</sequence>
<dbReference type="Proteomes" id="UP000011728">
    <property type="component" value="Chromosome"/>
</dbReference>
<dbReference type="PATRIC" id="fig|931276.5.peg.4119"/>
<organism evidence="1 2">
    <name type="scientific">Clostridium saccharoperbutylacetonicum N1-4(HMT)</name>
    <dbReference type="NCBI Taxonomy" id="931276"/>
    <lineage>
        <taxon>Bacteria</taxon>
        <taxon>Bacillati</taxon>
        <taxon>Bacillota</taxon>
        <taxon>Clostridia</taxon>
        <taxon>Eubacteriales</taxon>
        <taxon>Clostridiaceae</taxon>
        <taxon>Clostridium</taxon>
    </lineage>
</organism>
<keyword evidence="2" id="KW-1185">Reference proteome</keyword>
<protein>
    <submittedName>
        <fullName evidence="1">Uncharacterized protein</fullName>
    </submittedName>
</protein>
<dbReference type="EMBL" id="CP004121">
    <property type="protein sequence ID" value="AGF57839.1"/>
    <property type="molecule type" value="Genomic_DNA"/>
</dbReference>
<reference evidence="1 2" key="1">
    <citation type="submission" date="2013-02" db="EMBL/GenBank/DDBJ databases">
        <title>Genome sequence of Clostridium saccharoperbutylacetonicum N1-4(HMT).</title>
        <authorList>
            <person name="Poehlein A."/>
            <person name="Daniel R."/>
        </authorList>
    </citation>
    <scope>NUCLEOTIDE SEQUENCE [LARGE SCALE GENOMIC DNA]</scope>
    <source>
        <strain evidence="2">N1-4(HMT)</strain>
    </source>
</reference>
<accession>M1MIT8</accession>
<name>M1MIT8_9CLOT</name>
<dbReference type="KEGG" id="csr:Cspa_c40860"/>
<proteinExistence type="predicted"/>
<dbReference type="AlphaFoldDB" id="M1MIT8"/>
<dbReference type="OrthoDB" id="3036066at2"/>
<dbReference type="HOGENOM" id="CLU_1737389_0_0_9"/>
<evidence type="ECO:0000313" key="1">
    <source>
        <dbReference type="EMBL" id="AGF57839.1"/>
    </source>
</evidence>